<organism evidence="1 2">
    <name type="scientific">Pseudomonas fluorescens</name>
    <dbReference type="NCBI Taxonomy" id="294"/>
    <lineage>
        <taxon>Bacteria</taxon>
        <taxon>Pseudomonadati</taxon>
        <taxon>Pseudomonadota</taxon>
        <taxon>Gammaproteobacteria</taxon>
        <taxon>Pseudomonadales</taxon>
        <taxon>Pseudomonadaceae</taxon>
        <taxon>Pseudomonas</taxon>
    </lineage>
</organism>
<accession>A0A5E7Q4J6</accession>
<dbReference type="RefSeq" id="WP_150782489.1">
    <property type="nucleotide sequence ID" value="NZ_CABVIH010000040.1"/>
</dbReference>
<gene>
    <name evidence="1" type="ORF">PS880_05777</name>
</gene>
<dbReference type="OrthoDB" id="6465464at2"/>
<evidence type="ECO:0000313" key="1">
    <source>
        <dbReference type="EMBL" id="VVP57052.1"/>
    </source>
</evidence>
<reference evidence="1 2" key="1">
    <citation type="submission" date="2019-09" db="EMBL/GenBank/DDBJ databases">
        <authorList>
            <person name="Chandra G."/>
            <person name="Truman W A."/>
        </authorList>
    </citation>
    <scope>NUCLEOTIDE SEQUENCE [LARGE SCALE GENOMIC DNA]</scope>
    <source>
        <strain evidence="1">PS880</strain>
    </source>
</reference>
<protein>
    <submittedName>
        <fullName evidence="1">Uncharacterized protein</fullName>
    </submittedName>
</protein>
<name>A0A5E7Q4J6_PSEFL</name>
<proteinExistence type="predicted"/>
<sequence length="133" mass="14243">MFYSASTGGFYDNPANYPNFPIDAVEITDELYAEVVSNKPIDKTIIPGADGLPELADPPPATTEQVEAARLQAYANPLTGSDRHFAEAARCNTAGDTAGAEAATAAGQVRYEEIRAELPWPEEAPTRKSKAKK</sequence>
<evidence type="ECO:0000313" key="2">
    <source>
        <dbReference type="Proteomes" id="UP000375525"/>
    </source>
</evidence>
<dbReference type="AlphaFoldDB" id="A0A5E7Q4J6"/>
<dbReference type="Proteomes" id="UP000375525">
    <property type="component" value="Unassembled WGS sequence"/>
</dbReference>
<dbReference type="EMBL" id="CABVIH010000040">
    <property type="protein sequence ID" value="VVP57052.1"/>
    <property type="molecule type" value="Genomic_DNA"/>
</dbReference>